<evidence type="ECO:0000256" key="2">
    <source>
        <dbReference type="SAM" id="Phobius"/>
    </source>
</evidence>
<dbReference type="InterPro" id="IPR056769">
    <property type="entry name" value="Piezo_TM1-24"/>
</dbReference>
<feature type="transmembrane region" description="Helical" evidence="2">
    <location>
        <begin position="232"/>
        <end position="253"/>
    </location>
</feature>
<name>A0A6P4ED45_DRORH</name>
<keyword evidence="2" id="KW-0812">Transmembrane</keyword>
<feature type="domain" description="Piezo TM1-24" evidence="3">
    <location>
        <begin position="2"/>
        <end position="353"/>
    </location>
</feature>
<proteinExistence type="predicted"/>
<evidence type="ECO:0000313" key="4">
    <source>
        <dbReference type="RefSeq" id="XP_016976092.1"/>
    </source>
</evidence>
<dbReference type="RefSeq" id="XP_016976093.1">
    <property type="nucleotide sequence ID" value="XM_017120604.1"/>
</dbReference>
<keyword evidence="2" id="KW-0472">Membrane</keyword>
<organism evidence="4">
    <name type="scientific">Drosophila rhopaloa</name>
    <name type="common">Fruit fly</name>
    <dbReference type="NCBI Taxonomy" id="1041015"/>
    <lineage>
        <taxon>Eukaryota</taxon>
        <taxon>Metazoa</taxon>
        <taxon>Ecdysozoa</taxon>
        <taxon>Arthropoda</taxon>
        <taxon>Hexapoda</taxon>
        <taxon>Insecta</taxon>
        <taxon>Pterygota</taxon>
        <taxon>Neoptera</taxon>
        <taxon>Endopterygota</taxon>
        <taxon>Diptera</taxon>
        <taxon>Brachycera</taxon>
        <taxon>Muscomorpha</taxon>
        <taxon>Ephydroidea</taxon>
        <taxon>Drosophilidae</taxon>
        <taxon>Drosophila</taxon>
        <taxon>Sophophora</taxon>
    </lineage>
</organism>
<feature type="transmembrane region" description="Helical" evidence="2">
    <location>
        <begin position="300"/>
        <end position="321"/>
    </location>
</feature>
<feature type="compositionally biased region" description="Polar residues" evidence="1">
    <location>
        <begin position="406"/>
        <end position="420"/>
    </location>
</feature>
<dbReference type="AlphaFoldDB" id="A0A6P4ED45"/>
<feature type="transmembrane region" description="Helical" evidence="2">
    <location>
        <begin position="179"/>
        <end position="202"/>
    </location>
</feature>
<dbReference type="GO" id="GO:0016020">
    <property type="term" value="C:membrane"/>
    <property type="evidence" value="ECO:0007669"/>
    <property type="project" value="InterPro"/>
</dbReference>
<evidence type="ECO:0000259" key="3">
    <source>
        <dbReference type="Pfam" id="PF24871"/>
    </source>
</evidence>
<feature type="compositionally biased region" description="Low complexity" evidence="1">
    <location>
        <begin position="378"/>
        <end position="391"/>
    </location>
</feature>
<feature type="transmembrane region" description="Helical" evidence="2">
    <location>
        <begin position="6"/>
        <end position="23"/>
    </location>
</feature>
<dbReference type="GO" id="GO:0008381">
    <property type="term" value="F:mechanosensitive monoatomic ion channel activity"/>
    <property type="evidence" value="ECO:0007669"/>
    <property type="project" value="InterPro"/>
</dbReference>
<dbReference type="Pfam" id="PF24871">
    <property type="entry name" value="Piezo_TM1-24"/>
    <property type="match status" value="2"/>
</dbReference>
<feature type="region of interest" description="Disordered" evidence="1">
    <location>
        <begin position="360"/>
        <end position="444"/>
    </location>
</feature>
<dbReference type="InterPro" id="IPR027272">
    <property type="entry name" value="Piezo"/>
</dbReference>
<feature type="region of interest" description="Disordered" evidence="1">
    <location>
        <begin position="131"/>
        <end position="153"/>
    </location>
</feature>
<keyword evidence="2" id="KW-1133">Transmembrane helix</keyword>
<feature type="transmembrane region" description="Helical" evidence="2">
    <location>
        <begin position="85"/>
        <end position="109"/>
    </location>
</feature>
<accession>A0A6P4ED45</accession>
<protein>
    <submittedName>
        <fullName evidence="4 5">Piezo-type mechanosensitive ion channel component-like isoform X1</fullName>
    </submittedName>
</protein>
<gene>
    <name evidence="4 5" type="primary">LOC108042371</name>
</gene>
<evidence type="ECO:0000256" key="1">
    <source>
        <dbReference type="SAM" id="MobiDB-lite"/>
    </source>
</evidence>
<dbReference type="RefSeq" id="XP_016976092.1">
    <property type="nucleotide sequence ID" value="XM_017120603.1"/>
</dbReference>
<dbReference type="PANTHER" id="PTHR47049:SF2">
    <property type="entry name" value="PIEZO-TYPE MECHANOSENSITIVE ION CHANNEL HOMOLOG"/>
    <property type="match status" value="1"/>
</dbReference>
<reference evidence="4 5" key="1">
    <citation type="submission" date="2025-04" db="UniProtKB">
        <authorList>
            <consortium name="RefSeq"/>
        </authorList>
    </citation>
    <scope>IDENTIFICATION</scope>
</reference>
<feature type="transmembrane region" description="Helical" evidence="2">
    <location>
        <begin position="35"/>
        <end position="65"/>
    </location>
</feature>
<feature type="transmembrane region" description="Helical" evidence="2">
    <location>
        <begin position="470"/>
        <end position="492"/>
    </location>
</feature>
<sequence length="549" mass="61359">MRPVGISFVYLLMFFVSPFVPLATRRNFKGSVTAFFIILLTLSTLVLLGHITLQILAVSLTLPIYNCSFSERLLRHIGFVSFIDLQPFAIIEWLVPEVLVFATSLGSYLTVKRVASQPVGAEQLENGEVADGQAENAQSSQPPATDANGGDVQQATATTPLQQQQQQLRKRVSMISQHIHFEGLIKISPLFCLATLFFAAVLRPSVPGGFYFLIFLLAGTYWATCQTLQRGFALLLRCVMVVLVLHSLSIVSYQTPWMQSHLNHTTLTARLIGLEPLIESYCSPDIRVFLYNNKLSLDSYLNPFALFFAYFALALTTKHLIKPRVESKPATAFGQQLDCNSSSINNTGNKVNRQLSLLTSQTSRGRRDGSNPGGGGATITTTTTTTTSSTIRNQRLSVSLRRDQRATLNEPTETTPLVRQSTRKARTLQPMESGSSVAPSATQRGNDIQLDSMEQRSEQENTTTSILDQISYGFVSVGGFIYQNSYIFTNILMMAWSIVYHSWLTFVLLLWANVLWMIPNQRKAMMRSSPLLSCMPRRYWWPSIFTAWI</sequence>
<dbReference type="OrthoDB" id="303066at2759"/>
<feature type="transmembrane region" description="Helical" evidence="2">
    <location>
        <begin position="498"/>
        <end position="518"/>
    </location>
</feature>
<evidence type="ECO:0000313" key="5">
    <source>
        <dbReference type="RefSeq" id="XP_016976093.1"/>
    </source>
</evidence>
<feature type="compositionally biased region" description="Polar residues" evidence="1">
    <location>
        <begin position="430"/>
        <end position="444"/>
    </location>
</feature>
<feature type="transmembrane region" description="Helical" evidence="2">
    <location>
        <begin position="208"/>
        <end position="225"/>
    </location>
</feature>
<dbReference type="PANTHER" id="PTHR47049">
    <property type="entry name" value="PIEZO-TYPE MECHANOSENSITIVE ION CHANNEL HOMOLOG"/>
    <property type="match status" value="1"/>
</dbReference>
<feature type="domain" description="Piezo TM1-24" evidence="3">
    <location>
        <begin position="399"/>
        <end position="532"/>
    </location>
</feature>